<dbReference type="SUPFAM" id="SSF54695">
    <property type="entry name" value="POZ domain"/>
    <property type="match status" value="1"/>
</dbReference>
<evidence type="ECO:0000259" key="1">
    <source>
        <dbReference type="PROSITE" id="PS50097"/>
    </source>
</evidence>
<keyword evidence="3" id="KW-1185">Reference proteome</keyword>
<dbReference type="AlphaFoldDB" id="A0A401H741"/>
<organism evidence="2 3">
    <name type="scientific">Sparassis crispa</name>
    <dbReference type="NCBI Taxonomy" id="139825"/>
    <lineage>
        <taxon>Eukaryota</taxon>
        <taxon>Fungi</taxon>
        <taxon>Dikarya</taxon>
        <taxon>Basidiomycota</taxon>
        <taxon>Agaricomycotina</taxon>
        <taxon>Agaricomycetes</taxon>
        <taxon>Polyporales</taxon>
        <taxon>Sparassidaceae</taxon>
        <taxon>Sparassis</taxon>
    </lineage>
</organism>
<name>A0A401H741_9APHY</name>
<dbReference type="PANTHER" id="PTHR24413">
    <property type="entry name" value="SPECKLE-TYPE POZ PROTEIN"/>
    <property type="match status" value="1"/>
</dbReference>
<dbReference type="GeneID" id="38787097"/>
<evidence type="ECO:0000313" key="2">
    <source>
        <dbReference type="EMBL" id="GBE90180.1"/>
    </source>
</evidence>
<dbReference type="InterPro" id="IPR011333">
    <property type="entry name" value="SKP1/BTB/POZ_sf"/>
</dbReference>
<dbReference type="PROSITE" id="PS50097">
    <property type="entry name" value="BTB"/>
    <property type="match status" value="1"/>
</dbReference>
<dbReference type="Gene3D" id="3.30.710.10">
    <property type="entry name" value="Potassium Channel Kv1.1, Chain A"/>
    <property type="match status" value="1"/>
</dbReference>
<sequence>MPDIEACRTVDMMHSSAHVYKSNTSCTAVQTSVKTALAESLAHGEFADVRLFVFSRRLRSGKVCAPRALYANSAILKAASPFFAGMLAGGFSESDIAGIDTGFPANQRSVIDADPFAEEDSDYEEGEDDEYRKDNSTIARDACDEVESSGLTLNSTHVPQDTPASLVSPAVIKQSGGQPLRTIIIKDTALATLQWLVYYLYTGEIAFSPLHSQGAECWAVERERYQIEHPKCPPPCSPKSMYRLADMLGMDGLKLLAIEDVRSKLSAENILDELFSPFSSWYPEILQAEVKFFSSNRMDLKIIPKMRKKLAAIAIQPVPHAAVALASLFEACISEPEGAAKTVTSSVADMDKDRVAPAESAPIVIRRLPRKY</sequence>
<dbReference type="InParanoid" id="A0A401H741"/>
<dbReference type="Proteomes" id="UP000287166">
    <property type="component" value="Unassembled WGS sequence"/>
</dbReference>
<dbReference type="STRING" id="139825.A0A401H741"/>
<dbReference type="OrthoDB" id="6359816at2759"/>
<feature type="domain" description="BTB" evidence="1">
    <location>
        <begin position="47"/>
        <end position="209"/>
    </location>
</feature>
<comment type="caution">
    <text evidence="2">The sequence shown here is derived from an EMBL/GenBank/DDBJ whole genome shotgun (WGS) entry which is preliminary data.</text>
</comment>
<proteinExistence type="predicted"/>
<evidence type="ECO:0000313" key="3">
    <source>
        <dbReference type="Proteomes" id="UP000287166"/>
    </source>
</evidence>
<dbReference type="RefSeq" id="XP_027621093.1">
    <property type="nucleotide sequence ID" value="XM_027765292.1"/>
</dbReference>
<gene>
    <name evidence="2" type="ORF">SCP_1900290</name>
</gene>
<accession>A0A401H741</accession>
<dbReference type="InterPro" id="IPR000210">
    <property type="entry name" value="BTB/POZ_dom"/>
</dbReference>
<protein>
    <recommendedName>
        <fullName evidence="1">BTB domain-containing protein</fullName>
    </recommendedName>
</protein>
<reference evidence="2 3" key="1">
    <citation type="journal article" date="2018" name="Sci. Rep.">
        <title>Genome sequence of the cauliflower mushroom Sparassis crispa (Hanabiratake) and its association with beneficial usage.</title>
        <authorList>
            <person name="Kiyama R."/>
            <person name="Furutani Y."/>
            <person name="Kawaguchi K."/>
            <person name="Nakanishi T."/>
        </authorList>
    </citation>
    <scope>NUCLEOTIDE SEQUENCE [LARGE SCALE GENOMIC DNA]</scope>
</reference>
<dbReference type="EMBL" id="BFAD01000019">
    <property type="protein sequence ID" value="GBE90180.1"/>
    <property type="molecule type" value="Genomic_DNA"/>
</dbReference>